<evidence type="ECO:0000313" key="3">
    <source>
        <dbReference type="Proteomes" id="UP000294513"/>
    </source>
</evidence>
<sequence length="886" mass="95314">MEQTDPAREALRLAEGDPRRAVGYASALARRAHAEGDAALESVAERALGDAKLYLEDVDTALAHLRSALRLGIRAGSSGLATEARIRLAFALNVRGRPRQAMREIRTALRDASGVTRARATAQRGAIVHHLGRLDEAYADYRTAIPALRRAGDELWLQRMLSNRAVLHGNRREFSAAEADLGEAETLCRRLGLELSLGFVHQNLGWISTMRGEVPAALHYLRMAERRFRELGSQLGEVLLDRARLLLSVNVTGEARQAAEEAVGHFARERRQIGLPEARLVLVGAAALEGDHARAVEEARRAVVEFRRQERPEWAVLARFAVLFSQLAGGRPPRTALGRLERVADELAAAGWPVEALEARRFAGRLALERGMAERGRRQLAELARARARGPADLRVRAWNAEALIRLSRGDRRGATSAVRAGLRVLDEHRTTLGATDLRAHASGLRADLAALGLRIAAESGRPGRVLEWAEQGRASHLLMRPVRPPADKWLADAFTELRVTAGAIADLGGARGTAAPRARLVQRQLVLEREIRDYCRLRRGDGPAWAAEPASVRALAAELGGTALVEFVLLDGALHVVTVVDGRARLRRLGAPGDVRDLVDRIPFALHRIVRQHVSPQSRSAAELMLRDTAERLDVLLLGPLRDELAGRPLVLVPTGPLQSLPWSILPSCAGRPVTVSPSATLWLAGRTQCPPFAPPPGAACGPALVAAGPDLRWADAETRAVARIHGAAPLTGPAATVGAVLEAFNGARLVHLAAHGRIHPTNPLFSSLRFADGPLTVYDLETLERAPRLVILAACDSGRSIVQRGDELLGLSATLLALGTRQVIASVMPVPDAETAPLMIAFHRRLAAGSSAAEALALAQRELSGRDAAARAAAAGFVFMGTDA</sequence>
<dbReference type="SMART" id="SM00028">
    <property type="entry name" value="TPR"/>
    <property type="match status" value="5"/>
</dbReference>
<dbReference type="Pfam" id="PF12770">
    <property type="entry name" value="CHAT"/>
    <property type="match status" value="1"/>
</dbReference>
<dbReference type="PANTHER" id="PTHR10098:SF108">
    <property type="entry name" value="TETRATRICOPEPTIDE REPEAT PROTEIN 28"/>
    <property type="match status" value="1"/>
</dbReference>
<dbReference type="InterPro" id="IPR019734">
    <property type="entry name" value="TPR_rpt"/>
</dbReference>
<evidence type="ECO:0000313" key="2">
    <source>
        <dbReference type="EMBL" id="TDD79531.1"/>
    </source>
</evidence>
<accession>A0A4R5B1N2</accession>
<keyword evidence="3" id="KW-1185">Reference proteome</keyword>
<organism evidence="2 3">
    <name type="scientific">Actinomadura rubrisoli</name>
    <dbReference type="NCBI Taxonomy" id="2530368"/>
    <lineage>
        <taxon>Bacteria</taxon>
        <taxon>Bacillati</taxon>
        <taxon>Actinomycetota</taxon>
        <taxon>Actinomycetes</taxon>
        <taxon>Streptosporangiales</taxon>
        <taxon>Thermomonosporaceae</taxon>
        <taxon>Actinomadura</taxon>
    </lineage>
</organism>
<dbReference type="OrthoDB" id="9761935at2"/>
<dbReference type="RefSeq" id="WP_131898284.1">
    <property type="nucleotide sequence ID" value="NZ_SMKU01000172.1"/>
</dbReference>
<reference evidence="2 3" key="1">
    <citation type="submission" date="2019-03" db="EMBL/GenBank/DDBJ databases">
        <title>Draft genome sequences of novel Actinobacteria.</title>
        <authorList>
            <person name="Sahin N."/>
            <person name="Ay H."/>
            <person name="Saygin H."/>
        </authorList>
    </citation>
    <scope>NUCLEOTIDE SEQUENCE [LARGE SCALE GENOMIC DNA]</scope>
    <source>
        <strain evidence="2 3">H3C3</strain>
    </source>
</reference>
<dbReference type="PANTHER" id="PTHR10098">
    <property type="entry name" value="RAPSYN-RELATED"/>
    <property type="match status" value="1"/>
</dbReference>
<dbReference type="InterPro" id="IPR024983">
    <property type="entry name" value="CHAT_dom"/>
</dbReference>
<dbReference type="EMBL" id="SMKU01000172">
    <property type="protein sequence ID" value="TDD79531.1"/>
    <property type="molecule type" value="Genomic_DNA"/>
</dbReference>
<protein>
    <submittedName>
        <fullName evidence="2">CHAT domain-containing protein</fullName>
    </submittedName>
</protein>
<comment type="caution">
    <text evidence="2">The sequence shown here is derived from an EMBL/GenBank/DDBJ whole genome shotgun (WGS) entry which is preliminary data.</text>
</comment>
<dbReference type="SUPFAM" id="SSF48452">
    <property type="entry name" value="TPR-like"/>
    <property type="match status" value="2"/>
</dbReference>
<evidence type="ECO:0000259" key="1">
    <source>
        <dbReference type="Pfam" id="PF12770"/>
    </source>
</evidence>
<gene>
    <name evidence="2" type="ORF">E1298_27585</name>
</gene>
<feature type="domain" description="CHAT" evidence="1">
    <location>
        <begin position="629"/>
        <end position="870"/>
    </location>
</feature>
<dbReference type="AlphaFoldDB" id="A0A4R5B1N2"/>
<proteinExistence type="predicted"/>
<dbReference type="Proteomes" id="UP000294513">
    <property type="component" value="Unassembled WGS sequence"/>
</dbReference>
<dbReference type="InterPro" id="IPR011990">
    <property type="entry name" value="TPR-like_helical_dom_sf"/>
</dbReference>
<name>A0A4R5B1N2_9ACTN</name>
<dbReference type="Gene3D" id="1.25.40.10">
    <property type="entry name" value="Tetratricopeptide repeat domain"/>
    <property type="match status" value="2"/>
</dbReference>